<dbReference type="Pfam" id="PF02709">
    <property type="entry name" value="Glyco_transf_7C"/>
    <property type="match status" value="1"/>
</dbReference>
<dbReference type="SUPFAM" id="SSF53448">
    <property type="entry name" value="Nucleotide-diphospho-sugar transferases"/>
    <property type="match status" value="1"/>
</dbReference>
<proteinExistence type="predicted"/>
<dbReference type="Gene3D" id="3.90.550.10">
    <property type="entry name" value="Spore Coat Polysaccharide Biosynthesis Protein SpsA, Chain A"/>
    <property type="match status" value="1"/>
</dbReference>
<dbReference type="Proteomes" id="UP000195772">
    <property type="component" value="Unassembled WGS sequence"/>
</dbReference>
<feature type="domain" description="Galactosyltransferase C-terminal" evidence="3">
    <location>
        <begin position="170"/>
        <end position="226"/>
    </location>
</feature>
<dbReference type="Pfam" id="PF00535">
    <property type="entry name" value="Glycos_transf_2"/>
    <property type="match status" value="1"/>
</dbReference>
<evidence type="ECO:0000259" key="3">
    <source>
        <dbReference type="Pfam" id="PF02709"/>
    </source>
</evidence>
<evidence type="ECO:0000259" key="2">
    <source>
        <dbReference type="Pfam" id="PF00535"/>
    </source>
</evidence>
<comment type="caution">
    <text evidence="4">The sequence shown here is derived from an EMBL/GenBank/DDBJ whole genome shotgun (WGS) entry which is preliminary data.</text>
</comment>
<dbReference type="AlphaFoldDB" id="A0A1Y3QYS0"/>
<evidence type="ECO:0000256" key="1">
    <source>
        <dbReference type="ARBA" id="ARBA00022679"/>
    </source>
</evidence>
<dbReference type="CDD" id="cd06420">
    <property type="entry name" value="GT2_Chondriotin_Pol_N"/>
    <property type="match status" value="1"/>
</dbReference>
<dbReference type="OrthoDB" id="9815923at2"/>
<dbReference type="InterPro" id="IPR001173">
    <property type="entry name" value="Glyco_trans_2-like"/>
</dbReference>
<dbReference type="PANTHER" id="PTHR43685:SF3">
    <property type="entry name" value="SLR2126 PROTEIN"/>
    <property type="match status" value="1"/>
</dbReference>
<organism evidence="4 5">
    <name type="scientific">Alistipes onderdonkii</name>
    <dbReference type="NCBI Taxonomy" id="328813"/>
    <lineage>
        <taxon>Bacteria</taxon>
        <taxon>Pseudomonadati</taxon>
        <taxon>Bacteroidota</taxon>
        <taxon>Bacteroidia</taxon>
        <taxon>Bacteroidales</taxon>
        <taxon>Rikenellaceae</taxon>
        <taxon>Alistipes</taxon>
    </lineage>
</organism>
<evidence type="ECO:0000313" key="4">
    <source>
        <dbReference type="EMBL" id="OUN03418.1"/>
    </source>
</evidence>
<accession>A0A1Y3QYS0</accession>
<protein>
    <submittedName>
        <fullName evidence="4">Glycosyl transferase family 2</fullName>
    </submittedName>
</protein>
<name>A0A1Y3QYS0_9BACT</name>
<feature type="domain" description="Glycosyltransferase 2-like" evidence="2">
    <location>
        <begin position="4"/>
        <end position="160"/>
    </location>
</feature>
<dbReference type="EMBL" id="NFHB01000004">
    <property type="protein sequence ID" value="OUN03418.1"/>
    <property type="molecule type" value="Genomic_DNA"/>
</dbReference>
<reference evidence="5" key="1">
    <citation type="submission" date="2017-04" db="EMBL/GenBank/DDBJ databases">
        <title>Function of individual gut microbiota members based on whole genome sequencing of pure cultures obtained from chicken caecum.</title>
        <authorList>
            <person name="Medvecky M."/>
            <person name="Cejkova D."/>
            <person name="Polansky O."/>
            <person name="Karasova D."/>
            <person name="Kubasova T."/>
            <person name="Cizek A."/>
            <person name="Rychlik I."/>
        </authorList>
    </citation>
    <scope>NUCLEOTIDE SEQUENCE [LARGE SCALE GENOMIC DNA]</scope>
    <source>
        <strain evidence="5">An90</strain>
    </source>
</reference>
<evidence type="ECO:0000313" key="5">
    <source>
        <dbReference type="Proteomes" id="UP000195772"/>
    </source>
</evidence>
<dbReference type="RefSeq" id="WP_087402053.1">
    <property type="nucleotide sequence ID" value="NZ_NFHB01000004.1"/>
</dbReference>
<dbReference type="eggNOG" id="COG1216">
    <property type="taxonomic scope" value="Bacteria"/>
</dbReference>
<keyword evidence="1 4" id="KW-0808">Transferase</keyword>
<dbReference type="InterPro" id="IPR029044">
    <property type="entry name" value="Nucleotide-diphossugar_trans"/>
</dbReference>
<dbReference type="InterPro" id="IPR027791">
    <property type="entry name" value="Galactosyl_T_C"/>
</dbReference>
<gene>
    <name evidence="4" type="ORF">B5G41_06935</name>
</gene>
<sequence>MTVSLIISTYNWPRALYLCLDSVMQQTAMPTEILIADDGSGISTRDVVRHFEAVSPVPIRHIWHEDKGFRLAMIRNKAIAASRCEYIIQIDGDLILQRNFIQDHMIFAQRGYYVTGSRGIITEMLTRKVLSGEITSLTPLMRGVRNSNNVIRIPLMAFLYRTLGPTRFVKGCNMAFWRNDLIRVNGYDESFCGWGREDSELAIRLDNSGVRQRCMKFRGVVFHLHHGKCERNSLSANEERYQQTIREHRTRCETGLARHLATTEQTRVPETEVKIAVPAGTGH</sequence>
<dbReference type="InterPro" id="IPR050834">
    <property type="entry name" value="Glycosyltransf_2"/>
</dbReference>
<dbReference type="PANTHER" id="PTHR43685">
    <property type="entry name" value="GLYCOSYLTRANSFERASE"/>
    <property type="match status" value="1"/>
</dbReference>
<dbReference type="GO" id="GO:0016740">
    <property type="term" value="F:transferase activity"/>
    <property type="evidence" value="ECO:0007669"/>
    <property type="project" value="UniProtKB-KW"/>
</dbReference>